<dbReference type="PRINTS" id="PR00326">
    <property type="entry name" value="GTP1OBG"/>
</dbReference>
<evidence type="ECO:0000256" key="5">
    <source>
        <dbReference type="ARBA" id="ARBA00023134"/>
    </source>
</evidence>
<dbReference type="CDD" id="cd04164">
    <property type="entry name" value="trmE"/>
    <property type="match status" value="1"/>
</dbReference>
<keyword evidence="6" id="KW-0479">Metal-binding</keyword>
<evidence type="ECO:0000256" key="4">
    <source>
        <dbReference type="ARBA" id="ARBA00022958"/>
    </source>
</evidence>
<proteinExistence type="inferred from homology"/>
<keyword evidence="6" id="KW-0963">Cytoplasm</keyword>
<dbReference type="PANTHER" id="PTHR42714">
    <property type="entry name" value="TRNA MODIFICATION GTPASE GTPBP3"/>
    <property type="match status" value="1"/>
</dbReference>
<evidence type="ECO:0000256" key="1">
    <source>
        <dbReference type="ARBA" id="ARBA00011043"/>
    </source>
</evidence>
<evidence type="ECO:0000259" key="10">
    <source>
        <dbReference type="Pfam" id="PF12631"/>
    </source>
</evidence>
<comment type="caution">
    <text evidence="6">Lacks conserved residue(s) required for the propagation of feature annotation.</text>
</comment>
<dbReference type="SUPFAM" id="SSF52540">
    <property type="entry name" value="P-loop containing nucleoside triphosphate hydrolases"/>
    <property type="match status" value="1"/>
</dbReference>
<dbReference type="GO" id="GO:0002098">
    <property type="term" value="P:tRNA wobble uridine modification"/>
    <property type="evidence" value="ECO:0007669"/>
    <property type="project" value="TreeGrafter"/>
</dbReference>
<dbReference type="Gene3D" id="3.30.1360.120">
    <property type="entry name" value="Probable tRNA modification gtpase trme, domain 1"/>
    <property type="match status" value="1"/>
</dbReference>
<feature type="binding site" evidence="6">
    <location>
        <begin position="274"/>
        <end position="277"/>
    </location>
    <ligand>
        <name>GTP</name>
        <dbReference type="ChEBI" id="CHEBI:37565"/>
    </ligand>
</feature>
<evidence type="ECO:0000259" key="9">
    <source>
        <dbReference type="Pfam" id="PF10396"/>
    </source>
</evidence>
<dbReference type="InterPro" id="IPR025867">
    <property type="entry name" value="MnmE_helical"/>
</dbReference>
<comment type="similarity">
    <text evidence="1 6 7">Belongs to the TRAFAC class TrmE-Era-EngA-EngB-Septin-like GTPase superfamily. TrmE GTPase family.</text>
</comment>
<gene>
    <name evidence="6 11" type="primary">mnmE</name>
    <name evidence="6" type="synonym">trmE</name>
    <name evidence="11" type="ORF">H9943_07600</name>
</gene>
<name>A0A9D2M3H5_9FIRM</name>
<dbReference type="PANTHER" id="PTHR42714:SF2">
    <property type="entry name" value="TRNA MODIFICATION GTPASE GTPBP3, MITOCHONDRIAL"/>
    <property type="match status" value="1"/>
</dbReference>
<keyword evidence="3 6" id="KW-0547">Nucleotide-binding</keyword>
<dbReference type="GO" id="GO:0046872">
    <property type="term" value="F:metal ion binding"/>
    <property type="evidence" value="ECO:0007669"/>
    <property type="project" value="UniProtKB-KW"/>
</dbReference>
<feature type="binding site" evidence="6">
    <location>
        <position position="251"/>
    </location>
    <ligand>
        <name>K(+)</name>
        <dbReference type="ChEBI" id="CHEBI:29103"/>
    </ligand>
</feature>
<evidence type="ECO:0000256" key="3">
    <source>
        <dbReference type="ARBA" id="ARBA00022741"/>
    </source>
</evidence>
<dbReference type="SUPFAM" id="SSF103025">
    <property type="entry name" value="Folate-binding domain"/>
    <property type="match status" value="1"/>
</dbReference>
<dbReference type="EC" id="3.6.-.-" evidence="6"/>
<dbReference type="InterPro" id="IPR027368">
    <property type="entry name" value="MnmE_dom2"/>
</dbReference>
<evidence type="ECO:0000256" key="6">
    <source>
        <dbReference type="HAMAP-Rule" id="MF_00379"/>
    </source>
</evidence>
<evidence type="ECO:0000256" key="2">
    <source>
        <dbReference type="ARBA" id="ARBA00022694"/>
    </source>
</evidence>
<evidence type="ECO:0000313" key="12">
    <source>
        <dbReference type="Proteomes" id="UP000824209"/>
    </source>
</evidence>
<dbReference type="Pfam" id="PF10396">
    <property type="entry name" value="TrmE_N"/>
    <property type="match status" value="1"/>
</dbReference>
<feature type="domain" description="GTP-binding protein TrmE N-terminal" evidence="9">
    <location>
        <begin position="4"/>
        <end position="124"/>
    </location>
</feature>
<dbReference type="GO" id="GO:0030488">
    <property type="term" value="P:tRNA methylation"/>
    <property type="evidence" value="ECO:0007669"/>
    <property type="project" value="TreeGrafter"/>
</dbReference>
<reference evidence="11" key="1">
    <citation type="journal article" date="2021" name="PeerJ">
        <title>Extensive microbial diversity within the chicken gut microbiome revealed by metagenomics and culture.</title>
        <authorList>
            <person name="Gilroy R."/>
            <person name="Ravi A."/>
            <person name="Getino M."/>
            <person name="Pursley I."/>
            <person name="Horton D.L."/>
            <person name="Alikhan N.F."/>
            <person name="Baker D."/>
            <person name="Gharbi K."/>
            <person name="Hall N."/>
            <person name="Watson M."/>
            <person name="Adriaenssens E.M."/>
            <person name="Foster-Nyarko E."/>
            <person name="Jarju S."/>
            <person name="Secka A."/>
            <person name="Antonio M."/>
            <person name="Oren A."/>
            <person name="Chaudhuri R.R."/>
            <person name="La Ragione R."/>
            <person name="Hildebrand F."/>
            <person name="Pallen M.J."/>
        </authorList>
    </citation>
    <scope>NUCLEOTIDE SEQUENCE</scope>
    <source>
        <strain evidence="11">ChiBcec8-14828</strain>
    </source>
</reference>
<dbReference type="InterPro" id="IPR005225">
    <property type="entry name" value="Small_GTP-bd"/>
</dbReference>
<feature type="binding site" evidence="6">
    <location>
        <position position="249"/>
    </location>
    <ligand>
        <name>K(+)</name>
        <dbReference type="ChEBI" id="CHEBI:29103"/>
    </ligand>
</feature>
<comment type="subunit">
    <text evidence="6">Homodimer. Heterotetramer of two MnmE and two MnmG subunits.</text>
</comment>
<dbReference type="InterPro" id="IPR027266">
    <property type="entry name" value="TrmE/GcvT-like"/>
</dbReference>
<keyword evidence="4 6" id="KW-0630">Potassium</keyword>
<evidence type="ECO:0000313" key="11">
    <source>
        <dbReference type="EMBL" id="HJB40243.1"/>
    </source>
</evidence>
<dbReference type="NCBIfam" id="TIGR00450">
    <property type="entry name" value="mnmE_trmE_thdF"/>
    <property type="match status" value="1"/>
</dbReference>
<feature type="domain" description="MnmE helical" evidence="10">
    <location>
        <begin position="127"/>
        <end position="452"/>
    </location>
</feature>
<dbReference type="CDD" id="cd14858">
    <property type="entry name" value="TrmE_N"/>
    <property type="match status" value="1"/>
</dbReference>
<keyword evidence="5 6" id="KW-0342">GTP-binding</keyword>
<dbReference type="NCBIfam" id="TIGR00231">
    <property type="entry name" value="small_GTP"/>
    <property type="match status" value="1"/>
</dbReference>
<reference evidence="11" key="2">
    <citation type="submission" date="2021-04" db="EMBL/GenBank/DDBJ databases">
        <authorList>
            <person name="Gilroy R."/>
        </authorList>
    </citation>
    <scope>NUCLEOTIDE SEQUENCE</scope>
    <source>
        <strain evidence="11">ChiBcec8-14828</strain>
    </source>
</reference>
<dbReference type="GO" id="GO:0003924">
    <property type="term" value="F:GTPase activity"/>
    <property type="evidence" value="ECO:0007669"/>
    <property type="project" value="UniProtKB-UniRule"/>
</dbReference>
<feature type="binding site" evidence="6">
    <location>
        <position position="124"/>
    </location>
    <ligand>
        <name>(6S)-5-formyl-5,6,7,8-tetrahydrofolate</name>
        <dbReference type="ChEBI" id="CHEBI:57457"/>
    </ligand>
</feature>
<feature type="binding site" evidence="6">
    <location>
        <position position="21"/>
    </location>
    <ligand>
        <name>(6S)-5-formyl-5,6,7,8-tetrahydrofolate</name>
        <dbReference type="ChEBI" id="CHEBI:57457"/>
    </ligand>
</feature>
<dbReference type="InterPro" id="IPR004520">
    <property type="entry name" value="GTPase_MnmE"/>
</dbReference>
<dbReference type="Pfam" id="PF12631">
    <property type="entry name" value="MnmE_helical"/>
    <property type="match status" value="1"/>
</dbReference>
<feature type="binding site" evidence="6">
    <location>
        <begin position="230"/>
        <end position="235"/>
    </location>
    <ligand>
        <name>GTP</name>
        <dbReference type="ChEBI" id="CHEBI:37565"/>
    </ligand>
</feature>
<dbReference type="HAMAP" id="MF_00379">
    <property type="entry name" value="GTPase_MnmE"/>
    <property type="match status" value="1"/>
</dbReference>
<dbReference type="InterPro" id="IPR031168">
    <property type="entry name" value="G_TrmE"/>
</dbReference>
<evidence type="ECO:0000259" key="8">
    <source>
        <dbReference type="Pfam" id="PF01926"/>
    </source>
</evidence>
<feature type="binding site" evidence="6">
    <location>
        <position position="455"/>
    </location>
    <ligand>
        <name>(6S)-5-formyl-5,6,7,8-tetrahydrofolate</name>
        <dbReference type="ChEBI" id="CHEBI:57457"/>
    </ligand>
</feature>
<comment type="function">
    <text evidence="6">Exhibits a very high intrinsic GTPase hydrolysis rate. Involved in the addition of a carboxymethylaminomethyl (cmnm) group at the wobble position (U34) of certain tRNAs, forming tRNA-cmnm(5)s(2)U34.</text>
</comment>
<comment type="caution">
    <text evidence="11">The sequence shown here is derived from an EMBL/GenBank/DDBJ whole genome shotgun (WGS) entry which is preliminary data.</text>
</comment>
<comment type="subcellular location">
    <subcellularLocation>
        <location evidence="6">Cytoplasm</location>
    </subcellularLocation>
</comment>
<dbReference type="InterPro" id="IPR018948">
    <property type="entry name" value="GTP-bd_TrmE_N"/>
</dbReference>
<feature type="binding site" evidence="6">
    <location>
        <position position="254"/>
    </location>
    <ligand>
        <name>K(+)</name>
        <dbReference type="ChEBI" id="CHEBI:29103"/>
    </ligand>
</feature>
<dbReference type="AlphaFoldDB" id="A0A9D2M3H5"/>
<dbReference type="Pfam" id="PF01926">
    <property type="entry name" value="MMR_HSR1"/>
    <property type="match status" value="1"/>
</dbReference>
<keyword evidence="2 6" id="KW-0819">tRNA processing</keyword>
<evidence type="ECO:0000256" key="7">
    <source>
        <dbReference type="RuleBase" id="RU003313"/>
    </source>
</evidence>
<sequence length="455" mass="48313">MEHTIAAVATPPGVGGIAVIRISGETAYEVAAKVFCPVNKEKKLENAKGYTAMFGYFMNDGVVADEVVALCFRAPHSYTGEDVVELSCHGGSAVSEQLLRACFAAGAKPAAAGEFTKRAFLNGRISLTQAEAVMDLISAGGKQGAAAAAASMEGALYRKIQSVQEMLLSLQSHLAAYTDYPEEEVPELEPEAMQDSIAKAQSVLQTLIDGYDVGAVLRRGVPAAIVGSPNVGKSTLMNLLSGFERAIVTPVAGTTRDVVEQDLCLAGVQLHLADTAGIRETGDLVEAEGIRRSYAHLERAALVLAVFDASREVTEEDVRLAQQCRGKAAIAILNKNDLEKRFDESRIADCFTEIISISAKDISFLFHVEQCVGRVLGTAHADPDALLLANERQLAAAVKARDALQEAQTTLAIGLTLDAAGVCVEDALDALYELTGERAAEHVIDEVFARFCVGK</sequence>
<feature type="binding site" evidence="6">
    <location>
        <position position="230"/>
    </location>
    <ligand>
        <name>K(+)</name>
        <dbReference type="ChEBI" id="CHEBI:29103"/>
    </ligand>
</feature>
<feature type="domain" description="G" evidence="8">
    <location>
        <begin position="224"/>
        <end position="335"/>
    </location>
</feature>
<dbReference type="GO" id="GO:0005525">
    <property type="term" value="F:GTP binding"/>
    <property type="evidence" value="ECO:0007669"/>
    <property type="project" value="UniProtKB-UniRule"/>
</dbReference>
<feature type="binding site" evidence="6">
    <location>
        <begin position="249"/>
        <end position="255"/>
    </location>
    <ligand>
        <name>GTP</name>
        <dbReference type="ChEBI" id="CHEBI:37565"/>
    </ligand>
</feature>
<dbReference type="Proteomes" id="UP000824209">
    <property type="component" value="Unassembled WGS sequence"/>
</dbReference>
<organism evidence="11 12">
    <name type="scientific">Candidatus Ruthenibacterium avium</name>
    <dbReference type="NCBI Taxonomy" id="2838751"/>
    <lineage>
        <taxon>Bacteria</taxon>
        <taxon>Bacillati</taxon>
        <taxon>Bacillota</taxon>
        <taxon>Clostridia</taxon>
        <taxon>Eubacteriales</taxon>
        <taxon>Oscillospiraceae</taxon>
        <taxon>Ruthenibacterium</taxon>
    </lineage>
</organism>
<feature type="binding site" evidence="6">
    <location>
        <position position="255"/>
    </location>
    <ligand>
        <name>Mg(2+)</name>
        <dbReference type="ChEBI" id="CHEBI:18420"/>
    </ligand>
</feature>
<dbReference type="Gene3D" id="1.20.120.430">
    <property type="entry name" value="tRNA modification GTPase MnmE domain 2"/>
    <property type="match status" value="1"/>
</dbReference>
<dbReference type="EMBL" id="DWYA01000062">
    <property type="protein sequence ID" value="HJB40243.1"/>
    <property type="molecule type" value="Genomic_DNA"/>
</dbReference>
<comment type="cofactor">
    <cofactor evidence="6">
        <name>K(+)</name>
        <dbReference type="ChEBI" id="CHEBI:29103"/>
    </cofactor>
    <text evidence="6">Binds 1 potassium ion per subunit.</text>
</comment>
<feature type="binding site" evidence="6">
    <location>
        <position position="234"/>
    </location>
    <ligand>
        <name>Mg(2+)</name>
        <dbReference type="ChEBI" id="CHEBI:18420"/>
    </ligand>
</feature>
<dbReference type="GO" id="GO:0005829">
    <property type="term" value="C:cytosol"/>
    <property type="evidence" value="ECO:0007669"/>
    <property type="project" value="TreeGrafter"/>
</dbReference>
<accession>A0A9D2M3H5</accession>
<feature type="binding site" evidence="6">
    <location>
        <position position="85"/>
    </location>
    <ligand>
        <name>(6S)-5-formyl-5,6,7,8-tetrahydrofolate</name>
        <dbReference type="ChEBI" id="CHEBI:57457"/>
    </ligand>
</feature>
<dbReference type="Gene3D" id="3.40.50.300">
    <property type="entry name" value="P-loop containing nucleotide triphosphate hydrolases"/>
    <property type="match status" value="1"/>
</dbReference>
<keyword evidence="6" id="KW-0378">Hydrolase</keyword>
<dbReference type="InterPro" id="IPR006073">
    <property type="entry name" value="GTP-bd"/>
</dbReference>
<protein>
    <recommendedName>
        <fullName evidence="6">tRNA modification GTPase MnmE</fullName>
        <ecNumber evidence="6">3.6.-.-</ecNumber>
    </recommendedName>
</protein>
<keyword evidence="6" id="KW-0460">Magnesium</keyword>
<dbReference type="InterPro" id="IPR027417">
    <property type="entry name" value="P-loop_NTPase"/>
</dbReference>